<dbReference type="EMBL" id="JACCBN010000001">
    <property type="protein sequence ID" value="NYD35213.1"/>
    <property type="molecule type" value="Genomic_DNA"/>
</dbReference>
<dbReference type="RefSeq" id="WP_179793084.1">
    <property type="nucleotide sequence ID" value="NZ_BAABHP010000004.1"/>
</dbReference>
<dbReference type="Pfam" id="PF05235">
    <property type="entry name" value="CHAD"/>
    <property type="match status" value="1"/>
</dbReference>
<sequence length="391" mass="40753">MAKTKTKAKNKPEAKKSAAKKSAAKKSGGKTKAASVTASTLVLAAIRERVAALHAAVEFESDEPVPSVDDAEVVDAEVADSDAGDEDEDGGTSVTVSAAPSEVPDADDADDAEDLEDDDEDDSVVAAGIDVEGLAEVLADLDAVVSGFAPLIEGPDVTALRAELAWARSIVDEAHGLEETVGVLEDLLGGLDPSLRLGPVEQRLRLVVSERTTERRDAVATMLTQPEWASLVEHADRLVLTAPIAGTKPKQTAAVLARTLTTADEAARQAADAAVTEARGSDRAGDPQLAPVITAASTVATTARVTQPVLGKDARKLARAADALATALVERRRSESAAHWLVDLADLAHRAGEPSFTYGVLHVGARTRRQQADEALAAAVTAYTKPKLHKL</sequence>
<protein>
    <recommendedName>
        <fullName evidence="2">CHAD domain-containing protein</fullName>
    </recommendedName>
</protein>
<feature type="compositionally biased region" description="Acidic residues" evidence="1">
    <location>
        <begin position="104"/>
        <end position="121"/>
    </location>
</feature>
<name>A0A7Y9J4L6_9PSEU</name>
<evidence type="ECO:0000256" key="1">
    <source>
        <dbReference type="SAM" id="MobiDB-lite"/>
    </source>
</evidence>
<keyword evidence="4" id="KW-1185">Reference proteome</keyword>
<dbReference type="AlphaFoldDB" id="A0A7Y9J4L6"/>
<dbReference type="InterPro" id="IPR007899">
    <property type="entry name" value="CHAD_dom"/>
</dbReference>
<dbReference type="Proteomes" id="UP000535890">
    <property type="component" value="Unassembled WGS sequence"/>
</dbReference>
<feature type="region of interest" description="Disordered" evidence="1">
    <location>
        <begin position="1"/>
        <end position="36"/>
    </location>
</feature>
<feature type="region of interest" description="Disordered" evidence="1">
    <location>
        <begin position="57"/>
        <end position="121"/>
    </location>
</feature>
<feature type="domain" description="CHAD" evidence="2">
    <location>
        <begin position="141"/>
        <end position="341"/>
    </location>
</feature>
<evidence type="ECO:0000259" key="2">
    <source>
        <dbReference type="Pfam" id="PF05235"/>
    </source>
</evidence>
<dbReference type="InterPro" id="IPR038186">
    <property type="entry name" value="CHAD_dom_sf"/>
</dbReference>
<dbReference type="Gene3D" id="1.40.20.10">
    <property type="entry name" value="CHAD domain"/>
    <property type="match status" value="1"/>
</dbReference>
<proteinExistence type="predicted"/>
<organism evidence="3 4">
    <name type="scientific">Actinomycetospora corticicola</name>
    <dbReference type="NCBI Taxonomy" id="663602"/>
    <lineage>
        <taxon>Bacteria</taxon>
        <taxon>Bacillati</taxon>
        <taxon>Actinomycetota</taxon>
        <taxon>Actinomycetes</taxon>
        <taxon>Pseudonocardiales</taxon>
        <taxon>Pseudonocardiaceae</taxon>
        <taxon>Actinomycetospora</taxon>
    </lineage>
</organism>
<feature type="compositionally biased region" description="Basic residues" evidence="1">
    <location>
        <begin position="17"/>
        <end position="29"/>
    </location>
</feature>
<gene>
    <name evidence="3" type="ORF">BJ983_001315</name>
</gene>
<accession>A0A7Y9J4L6</accession>
<reference evidence="3 4" key="1">
    <citation type="submission" date="2020-07" db="EMBL/GenBank/DDBJ databases">
        <title>Sequencing the genomes of 1000 actinobacteria strains.</title>
        <authorList>
            <person name="Klenk H.-P."/>
        </authorList>
    </citation>
    <scope>NUCLEOTIDE SEQUENCE [LARGE SCALE GENOMIC DNA]</scope>
    <source>
        <strain evidence="3 4">DSM 45772</strain>
    </source>
</reference>
<feature type="compositionally biased region" description="Acidic residues" evidence="1">
    <location>
        <begin position="59"/>
        <end position="90"/>
    </location>
</feature>
<evidence type="ECO:0000313" key="3">
    <source>
        <dbReference type="EMBL" id="NYD35213.1"/>
    </source>
</evidence>
<evidence type="ECO:0000313" key="4">
    <source>
        <dbReference type="Proteomes" id="UP000535890"/>
    </source>
</evidence>
<comment type="caution">
    <text evidence="3">The sequence shown here is derived from an EMBL/GenBank/DDBJ whole genome shotgun (WGS) entry which is preliminary data.</text>
</comment>